<keyword evidence="2" id="KW-1185">Reference proteome</keyword>
<evidence type="ECO:0000313" key="2">
    <source>
        <dbReference type="Proteomes" id="UP001438953"/>
    </source>
</evidence>
<proteinExistence type="predicted"/>
<gene>
    <name evidence="1" type="ORF">VSX56_02825</name>
</gene>
<protein>
    <submittedName>
        <fullName evidence="1">Uncharacterized protein</fullName>
    </submittedName>
</protein>
<dbReference type="EMBL" id="JAYWLC010000002">
    <property type="protein sequence ID" value="MER5170696.1"/>
    <property type="molecule type" value="Genomic_DNA"/>
</dbReference>
<comment type="caution">
    <text evidence="1">The sequence shown here is derived from an EMBL/GenBank/DDBJ whole genome shotgun (WGS) entry which is preliminary data.</text>
</comment>
<dbReference type="Proteomes" id="UP001438953">
    <property type="component" value="Unassembled WGS sequence"/>
</dbReference>
<name>A0ABV1SCS2_9RHOB</name>
<reference evidence="1 2" key="1">
    <citation type="submission" date="2024-06" db="EMBL/GenBank/DDBJ databases">
        <title>Thioclava kandeliae sp. nov. from a rhizosphere soil sample of Kandelia candel in a mangrove.</title>
        <authorList>
            <person name="Mu T."/>
        </authorList>
    </citation>
    <scope>NUCLEOTIDE SEQUENCE [LARGE SCALE GENOMIC DNA]</scope>
    <source>
        <strain evidence="1 2">CPCC 100088</strain>
    </source>
</reference>
<dbReference type="RefSeq" id="WP_350934705.1">
    <property type="nucleotide sequence ID" value="NZ_JAYWLC010000002.1"/>
</dbReference>
<organism evidence="1 2">
    <name type="scientific">Thioclava kandeliae</name>
    <dbReference type="NCBI Taxonomy" id="3070818"/>
    <lineage>
        <taxon>Bacteria</taxon>
        <taxon>Pseudomonadati</taxon>
        <taxon>Pseudomonadota</taxon>
        <taxon>Alphaproteobacteria</taxon>
        <taxon>Rhodobacterales</taxon>
        <taxon>Paracoccaceae</taxon>
        <taxon>Thioclava</taxon>
    </lineage>
</organism>
<evidence type="ECO:0000313" key="1">
    <source>
        <dbReference type="EMBL" id="MER5170696.1"/>
    </source>
</evidence>
<sequence length="127" mass="13619">MTEAVVLERRDGPWGWDAAGARYLCADGGEAGAPDPEMMAFLQSRLAALSAPQVAVHDDRIVLVFDTSDTAGRARDALAGHLILLAECEENRLPVRPGAGFSRQNAALLVEMLSEVMLDLSPSAPMW</sequence>
<accession>A0ABV1SCS2</accession>